<keyword evidence="3" id="KW-1185">Reference proteome</keyword>
<proteinExistence type="predicted"/>
<reference evidence="2 3" key="1">
    <citation type="journal article" date="2024" name="Nat. Commun.">
        <title>Phylogenomics reveals the evolutionary origins of lichenization in chlorophyte algae.</title>
        <authorList>
            <person name="Puginier C."/>
            <person name="Libourel C."/>
            <person name="Otte J."/>
            <person name="Skaloud P."/>
            <person name="Haon M."/>
            <person name="Grisel S."/>
            <person name="Petersen M."/>
            <person name="Berrin J.G."/>
            <person name="Delaux P.M."/>
            <person name="Dal Grande F."/>
            <person name="Keller J."/>
        </authorList>
    </citation>
    <scope>NUCLEOTIDE SEQUENCE [LARGE SCALE GENOMIC DNA]</scope>
    <source>
        <strain evidence="2 3">SAG 216-7</strain>
    </source>
</reference>
<sequence length="84" mass="8902">MTRRSLKPSGGVPSRTTASRTSFRVAADTQRATRGAPSRRRPLAPAGGPVLGSAVSRLHRQAAPNFLSTVLKLLEQGWCSSSSK</sequence>
<dbReference type="Proteomes" id="UP001491310">
    <property type="component" value="Unassembled WGS sequence"/>
</dbReference>
<gene>
    <name evidence="2" type="ORF">WJX75_004706</name>
</gene>
<evidence type="ECO:0000313" key="3">
    <source>
        <dbReference type="Proteomes" id="UP001491310"/>
    </source>
</evidence>
<evidence type="ECO:0000256" key="1">
    <source>
        <dbReference type="SAM" id="MobiDB-lite"/>
    </source>
</evidence>
<name>A0ABR2YMX1_9CHLO</name>
<feature type="region of interest" description="Disordered" evidence="1">
    <location>
        <begin position="1"/>
        <end position="49"/>
    </location>
</feature>
<dbReference type="EMBL" id="JALJOT010000008">
    <property type="protein sequence ID" value="KAK9908243.1"/>
    <property type="molecule type" value="Genomic_DNA"/>
</dbReference>
<comment type="caution">
    <text evidence="2">The sequence shown here is derived from an EMBL/GenBank/DDBJ whole genome shotgun (WGS) entry which is preliminary data.</text>
</comment>
<accession>A0ABR2YMX1</accession>
<protein>
    <submittedName>
        <fullName evidence="2">Uncharacterized protein</fullName>
    </submittedName>
</protein>
<evidence type="ECO:0000313" key="2">
    <source>
        <dbReference type="EMBL" id="KAK9908243.1"/>
    </source>
</evidence>
<organism evidence="2 3">
    <name type="scientific">Coccomyxa subellipsoidea</name>
    <dbReference type="NCBI Taxonomy" id="248742"/>
    <lineage>
        <taxon>Eukaryota</taxon>
        <taxon>Viridiplantae</taxon>
        <taxon>Chlorophyta</taxon>
        <taxon>core chlorophytes</taxon>
        <taxon>Trebouxiophyceae</taxon>
        <taxon>Trebouxiophyceae incertae sedis</taxon>
        <taxon>Coccomyxaceae</taxon>
        <taxon>Coccomyxa</taxon>
    </lineage>
</organism>